<feature type="transmembrane region" description="Helical" evidence="1">
    <location>
        <begin position="28"/>
        <end position="49"/>
    </location>
</feature>
<organism evidence="2 3">
    <name type="scientific">Marinobacter mobilis</name>
    <dbReference type="NCBI Taxonomy" id="488533"/>
    <lineage>
        <taxon>Bacteria</taxon>
        <taxon>Pseudomonadati</taxon>
        <taxon>Pseudomonadota</taxon>
        <taxon>Gammaproteobacteria</taxon>
        <taxon>Pseudomonadales</taxon>
        <taxon>Marinobacteraceae</taxon>
        <taxon>Marinobacter</taxon>
    </lineage>
</organism>
<name>A0A1H2ZDF3_9GAMM</name>
<dbReference type="EMBL" id="FNNE01000006">
    <property type="protein sequence ID" value="SDX15365.1"/>
    <property type="molecule type" value="Genomic_DNA"/>
</dbReference>
<protein>
    <submittedName>
        <fullName evidence="2">Uncharacterized protein</fullName>
    </submittedName>
</protein>
<keyword evidence="1" id="KW-0812">Transmembrane</keyword>
<keyword evidence="1" id="KW-0472">Membrane</keyword>
<keyword evidence="1" id="KW-1133">Transmembrane helix</keyword>
<reference evidence="2 3" key="1">
    <citation type="submission" date="2016-10" db="EMBL/GenBank/DDBJ databases">
        <authorList>
            <person name="de Groot N.N."/>
        </authorList>
    </citation>
    <scope>NUCLEOTIDE SEQUENCE [LARGE SCALE GENOMIC DNA]</scope>
    <source>
        <strain evidence="2 3">CGMCC 1.7059</strain>
    </source>
</reference>
<dbReference type="STRING" id="488533.SAMN04487960_106281"/>
<accession>A0A1H2ZDF3</accession>
<evidence type="ECO:0000256" key="1">
    <source>
        <dbReference type="SAM" id="Phobius"/>
    </source>
</evidence>
<dbReference type="Proteomes" id="UP000199675">
    <property type="component" value="Unassembled WGS sequence"/>
</dbReference>
<dbReference type="AlphaFoldDB" id="A0A1H2ZDF3"/>
<evidence type="ECO:0000313" key="2">
    <source>
        <dbReference type="EMBL" id="SDX15365.1"/>
    </source>
</evidence>
<proteinExistence type="predicted"/>
<evidence type="ECO:0000313" key="3">
    <source>
        <dbReference type="Proteomes" id="UP000199675"/>
    </source>
</evidence>
<sequence length="66" mass="7231">MAYETVHLPTAQDKSSKRIAPGMLFSPLRLPIAFLFAVPRLVILTFPTISTTPYGPGRDPLASFGR</sequence>
<gene>
    <name evidence="2" type="ORF">SAMN04487960_106281</name>
</gene>
<keyword evidence="3" id="KW-1185">Reference proteome</keyword>